<dbReference type="Pfam" id="PF15617">
    <property type="entry name" value="C-C_Bond_Lyase"/>
    <property type="match status" value="1"/>
</dbReference>
<evidence type="ECO:0000256" key="2">
    <source>
        <dbReference type="ARBA" id="ARBA00022723"/>
    </source>
</evidence>
<dbReference type="PIRSF" id="PIRSF015582">
    <property type="entry name" value="Cit_lyase_B"/>
    <property type="match status" value="1"/>
</dbReference>
<comment type="cofactor">
    <cofactor evidence="1">
        <name>Mg(2+)</name>
        <dbReference type="ChEBI" id="CHEBI:18420"/>
    </cofactor>
</comment>
<dbReference type="GO" id="GO:0016829">
    <property type="term" value="F:lyase activity"/>
    <property type="evidence" value="ECO:0007669"/>
    <property type="project" value="UniProtKB-KW"/>
</dbReference>
<keyword evidence="5" id="KW-0456">Lyase</keyword>
<evidence type="ECO:0000256" key="3">
    <source>
        <dbReference type="ARBA" id="ARBA00022842"/>
    </source>
</evidence>
<keyword evidence="2 4" id="KW-0479">Metal-binding</keyword>
<evidence type="ECO:0000256" key="4">
    <source>
        <dbReference type="PIRSR" id="PIRSR015582-2"/>
    </source>
</evidence>
<reference evidence="5 6" key="1">
    <citation type="submission" date="2018-03" db="EMBL/GenBank/DDBJ databases">
        <title>Aeromonas veronii whole genome sequencing and analysis.</title>
        <authorList>
            <person name="Xie H."/>
            <person name="Liu T."/>
            <person name="Wang K."/>
        </authorList>
    </citation>
    <scope>NUCLEOTIDE SEQUENCE [LARGE SCALE GENOMIC DNA]</scope>
    <source>
        <strain evidence="5 6">XH.VA.1</strain>
    </source>
</reference>
<organism evidence="5 6">
    <name type="scientific">Aeromonas veronii</name>
    <dbReference type="NCBI Taxonomy" id="654"/>
    <lineage>
        <taxon>Bacteria</taxon>
        <taxon>Pseudomonadati</taxon>
        <taxon>Pseudomonadota</taxon>
        <taxon>Gammaproteobacteria</taxon>
        <taxon>Aeromonadales</taxon>
        <taxon>Aeromonadaceae</taxon>
        <taxon>Aeromonas</taxon>
    </lineage>
</organism>
<proteinExistence type="predicted"/>
<feature type="binding site" evidence="4">
    <location>
        <position position="167"/>
    </location>
    <ligand>
        <name>Mg(2+)</name>
        <dbReference type="ChEBI" id="CHEBI:18420"/>
    </ligand>
</feature>
<dbReference type="RefSeq" id="WP_107684535.1">
    <property type="nucleotide sequence ID" value="NZ_PZKL01000045.1"/>
</dbReference>
<dbReference type="PANTHER" id="PTHR32308:SF10">
    <property type="entry name" value="CITRATE LYASE SUBUNIT BETA"/>
    <property type="match status" value="1"/>
</dbReference>
<dbReference type="InterPro" id="IPR040442">
    <property type="entry name" value="Pyrv_kinase-like_dom_sf"/>
</dbReference>
<dbReference type="Proteomes" id="UP000241986">
    <property type="component" value="Unassembled WGS sequence"/>
</dbReference>
<comment type="caution">
    <text evidence="5">The sequence shown here is derived from an EMBL/GenBank/DDBJ whole genome shotgun (WGS) entry which is preliminary data.</text>
</comment>
<dbReference type="EMBL" id="PZKL01000045">
    <property type="protein sequence ID" value="PTH78910.1"/>
    <property type="molecule type" value="Genomic_DNA"/>
</dbReference>
<dbReference type="PANTHER" id="PTHR32308">
    <property type="entry name" value="LYASE BETA SUBUNIT, PUTATIVE (AFU_ORTHOLOGUE AFUA_4G13030)-RELATED"/>
    <property type="match status" value="1"/>
</dbReference>
<dbReference type="GO" id="GO:0006107">
    <property type="term" value="P:oxaloacetate metabolic process"/>
    <property type="evidence" value="ECO:0007669"/>
    <property type="project" value="TreeGrafter"/>
</dbReference>
<evidence type="ECO:0000313" key="5">
    <source>
        <dbReference type="EMBL" id="PTH78910.1"/>
    </source>
</evidence>
<dbReference type="GO" id="GO:0000287">
    <property type="term" value="F:magnesium ion binding"/>
    <property type="evidence" value="ECO:0007669"/>
    <property type="project" value="TreeGrafter"/>
</dbReference>
<dbReference type="InterPro" id="IPR011206">
    <property type="entry name" value="Citrate_lyase_beta/mcl1/mcl2"/>
</dbReference>
<sequence length="325" mass="36375">MNQKINPYMLGATMYMPATRLDIVTKLVGQEIKDLSSVVICLEDAVSEHEVEFALNNLKKITAELAEAKRCGKKLPLIFIRPRHLEMAEQIVRDYDLSAINGVVIPKFTLADLESWWGALRNTHLLWMPTLETRDVFSVNDMEALAKVLDTHGCKDKILALRIGGNDLMNCISLRRPRDMTLYDGPMGYVIKMLVAVMSPYGFAMTAPVCEHIDNHEILEKEWALDMAHGLVGKTAIHPNQIQMIQQPMMVSKSDYQDALHILNSEKAVFKSNGAMCEPATHKNWAKSILARSNQFGISSPVNHDVVQFAGNEVSAKVLEMAVSK</sequence>
<accession>A0A2T4MWD4</accession>
<keyword evidence="3 4" id="KW-0460">Magnesium</keyword>
<name>A0A2T4MWD4_AERVE</name>
<dbReference type="Gene3D" id="3.20.20.60">
    <property type="entry name" value="Phosphoenolpyruvate-binding domains"/>
    <property type="match status" value="1"/>
</dbReference>
<dbReference type="AlphaFoldDB" id="A0A2T4MWD4"/>
<evidence type="ECO:0000256" key="1">
    <source>
        <dbReference type="ARBA" id="ARBA00001946"/>
    </source>
</evidence>
<dbReference type="SUPFAM" id="SSF51621">
    <property type="entry name" value="Phosphoenolpyruvate/pyruvate domain"/>
    <property type="match status" value="1"/>
</dbReference>
<protein>
    <submittedName>
        <fullName evidence="5">Citrate lyase subunit beta</fullName>
    </submittedName>
</protein>
<dbReference type="InterPro" id="IPR039480">
    <property type="entry name" value="C-C_Bond_Lyase-like"/>
</dbReference>
<dbReference type="InterPro" id="IPR015813">
    <property type="entry name" value="Pyrv/PenolPyrv_kinase-like_dom"/>
</dbReference>
<evidence type="ECO:0000313" key="6">
    <source>
        <dbReference type="Proteomes" id="UP000241986"/>
    </source>
</evidence>
<gene>
    <name evidence="5" type="ORF">DAA48_20940</name>
</gene>